<feature type="domain" description="Major facilitator superfamily (MFS) profile" evidence="6">
    <location>
        <begin position="14"/>
        <end position="387"/>
    </location>
</feature>
<dbReference type="PANTHER" id="PTHR23542:SF1">
    <property type="entry name" value="MAJOR FACILITATOR SUPERFAMILY (MFS) PROFILE DOMAIN-CONTAINING PROTEIN"/>
    <property type="match status" value="1"/>
</dbReference>
<feature type="transmembrane region" description="Helical" evidence="5">
    <location>
        <begin position="48"/>
        <end position="69"/>
    </location>
</feature>
<evidence type="ECO:0000256" key="3">
    <source>
        <dbReference type="ARBA" id="ARBA00022989"/>
    </source>
</evidence>
<feature type="transmembrane region" description="Helical" evidence="5">
    <location>
        <begin position="249"/>
        <end position="267"/>
    </location>
</feature>
<comment type="caution">
    <text evidence="7">The sequence shown here is derived from an EMBL/GenBank/DDBJ whole genome shotgun (WGS) entry which is preliminary data.</text>
</comment>
<keyword evidence="2 5" id="KW-0812">Transmembrane</keyword>
<name>A0A9W6SH41_9ACTN</name>
<dbReference type="Gene3D" id="1.20.1250.20">
    <property type="entry name" value="MFS general substrate transporter like domains"/>
    <property type="match status" value="1"/>
</dbReference>
<evidence type="ECO:0000256" key="5">
    <source>
        <dbReference type="SAM" id="Phobius"/>
    </source>
</evidence>
<dbReference type="Proteomes" id="UP001165079">
    <property type="component" value="Unassembled WGS sequence"/>
</dbReference>
<comment type="subcellular location">
    <subcellularLocation>
        <location evidence="1">Cell membrane</location>
        <topology evidence="1">Multi-pass membrane protein</topology>
    </subcellularLocation>
</comment>
<keyword evidence="3 5" id="KW-1133">Transmembrane helix</keyword>
<feature type="transmembrane region" description="Helical" evidence="5">
    <location>
        <begin position="76"/>
        <end position="95"/>
    </location>
</feature>
<feature type="transmembrane region" description="Helical" evidence="5">
    <location>
        <begin position="338"/>
        <end position="356"/>
    </location>
</feature>
<dbReference type="GO" id="GO:0005886">
    <property type="term" value="C:plasma membrane"/>
    <property type="evidence" value="ECO:0007669"/>
    <property type="project" value="UniProtKB-SubCell"/>
</dbReference>
<gene>
    <name evidence="7" type="ORF">Afil01_01160</name>
</gene>
<dbReference type="InterPro" id="IPR036259">
    <property type="entry name" value="MFS_trans_sf"/>
</dbReference>
<evidence type="ECO:0000256" key="4">
    <source>
        <dbReference type="ARBA" id="ARBA00023136"/>
    </source>
</evidence>
<sequence length="406" mass="41440">MNLTPYKRVLSLPGVTALIIVGSAARFPVAAMNMAMLFHVREGLHGSYLQAGLVSALLTVGAAVGSTVNGRLIDRVGLRPVLAVTGVATAVFWTTAPLMSYPVLAACALLAGLAALPVFGTIRQALAAMVPPDQRRTAYSLDAMGVEIAFIVAPAGAIFIASANSEAALYCVAGLAAMAALMLFRLNPPTKNAEELAEMAGQARPARRTWLRGPMVAMLIAAVGATIALGGGEVSMVAMLKAHGQESQSAIVLGLWAAFSLIGGFVYGGLNREVHPLLLLLGMCVALLPLALTTTWWAMALVLIPAGMLCAPSLSAMSDKVSKLVPASVRGEAMGMHGSAITVGGAIGAPIVGAIIDHLGAPWGFVAAGGGGALLAFAGWLLITLDRTPAPAEEPARAAEPVLDTA</sequence>
<dbReference type="EMBL" id="BSTX01000001">
    <property type="protein sequence ID" value="GLZ75309.1"/>
    <property type="molecule type" value="Genomic_DNA"/>
</dbReference>
<dbReference type="RefSeq" id="WP_285660550.1">
    <property type="nucleotide sequence ID" value="NZ_BSTX01000001.1"/>
</dbReference>
<feature type="transmembrane region" description="Helical" evidence="5">
    <location>
        <begin position="209"/>
        <end position="229"/>
    </location>
</feature>
<evidence type="ECO:0000259" key="6">
    <source>
        <dbReference type="PROSITE" id="PS50850"/>
    </source>
</evidence>
<feature type="transmembrane region" description="Helical" evidence="5">
    <location>
        <begin position="362"/>
        <end position="383"/>
    </location>
</feature>
<dbReference type="InterPro" id="IPR011701">
    <property type="entry name" value="MFS"/>
</dbReference>
<dbReference type="AlphaFoldDB" id="A0A9W6SH41"/>
<feature type="transmembrane region" description="Helical" evidence="5">
    <location>
        <begin position="143"/>
        <end position="161"/>
    </location>
</feature>
<evidence type="ECO:0000313" key="8">
    <source>
        <dbReference type="Proteomes" id="UP001165079"/>
    </source>
</evidence>
<evidence type="ECO:0000313" key="7">
    <source>
        <dbReference type="EMBL" id="GLZ75309.1"/>
    </source>
</evidence>
<feature type="transmembrane region" description="Helical" evidence="5">
    <location>
        <begin position="101"/>
        <end position="122"/>
    </location>
</feature>
<evidence type="ECO:0000256" key="1">
    <source>
        <dbReference type="ARBA" id="ARBA00004651"/>
    </source>
</evidence>
<keyword evidence="8" id="KW-1185">Reference proteome</keyword>
<dbReference type="PROSITE" id="PS50850">
    <property type="entry name" value="MFS"/>
    <property type="match status" value="1"/>
</dbReference>
<feature type="transmembrane region" description="Helical" evidence="5">
    <location>
        <begin position="167"/>
        <end position="188"/>
    </location>
</feature>
<accession>A0A9W6SH41</accession>
<organism evidence="7 8">
    <name type="scientific">Actinorhabdospora filicis</name>
    <dbReference type="NCBI Taxonomy" id="1785913"/>
    <lineage>
        <taxon>Bacteria</taxon>
        <taxon>Bacillati</taxon>
        <taxon>Actinomycetota</taxon>
        <taxon>Actinomycetes</taxon>
        <taxon>Micromonosporales</taxon>
        <taxon>Micromonosporaceae</taxon>
        <taxon>Actinorhabdospora</taxon>
    </lineage>
</organism>
<dbReference type="SUPFAM" id="SSF103473">
    <property type="entry name" value="MFS general substrate transporter"/>
    <property type="match status" value="1"/>
</dbReference>
<dbReference type="GO" id="GO:0022857">
    <property type="term" value="F:transmembrane transporter activity"/>
    <property type="evidence" value="ECO:0007669"/>
    <property type="project" value="InterPro"/>
</dbReference>
<dbReference type="InterPro" id="IPR020846">
    <property type="entry name" value="MFS_dom"/>
</dbReference>
<dbReference type="PANTHER" id="PTHR23542">
    <property type="match status" value="1"/>
</dbReference>
<evidence type="ECO:0000256" key="2">
    <source>
        <dbReference type="ARBA" id="ARBA00022692"/>
    </source>
</evidence>
<keyword evidence="4 5" id="KW-0472">Membrane</keyword>
<protein>
    <submittedName>
        <fullName evidence="7">MFS transporter</fullName>
    </submittedName>
</protein>
<reference evidence="7" key="1">
    <citation type="submission" date="2023-03" db="EMBL/GenBank/DDBJ databases">
        <title>Actinorhabdospora filicis NBRC 111898.</title>
        <authorList>
            <person name="Ichikawa N."/>
            <person name="Sato H."/>
            <person name="Tonouchi N."/>
        </authorList>
    </citation>
    <scope>NUCLEOTIDE SEQUENCE</scope>
    <source>
        <strain evidence="7">NBRC 111898</strain>
    </source>
</reference>
<proteinExistence type="predicted"/>
<dbReference type="Pfam" id="PF07690">
    <property type="entry name" value="MFS_1"/>
    <property type="match status" value="2"/>
</dbReference>
<feature type="transmembrane region" description="Helical" evidence="5">
    <location>
        <begin position="274"/>
        <end position="292"/>
    </location>
</feature>